<accession>A0A0C3FG29</accession>
<protein>
    <submittedName>
        <fullName evidence="1">Uncharacterized protein</fullName>
    </submittedName>
</protein>
<evidence type="ECO:0000313" key="1">
    <source>
        <dbReference type="EMBL" id="KIM83360.1"/>
    </source>
</evidence>
<proteinExistence type="predicted"/>
<reference evidence="1 2" key="1">
    <citation type="submission" date="2014-04" db="EMBL/GenBank/DDBJ databases">
        <authorList>
            <consortium name="DOE Joint Genome Institute"/>
            <person name="Kuo A."/>
            <person name="Tarkka M."/>
            <person name="Buscot F."/>
            <person name="Kohler A."/>
            <person name="Nagy L.G."/>
            <person name="Floudas D."/>
            <person name="Copeland A."/>
            <person name="Barry K.W."/>
            <person name="Cichocki N."/>
            <person name="Veneault-Fourrey C."/>
            <person name="LaButti K."/>
            <person name="Lindquist E.A."/>
            <person name="Lipzen A."/>
            <person name="Lundell T."/>
            <person name="Morin E."/>
            <person name="Murat C."/>
            <person name="Sun H."/>
            <person name="Tunlid A."/>
            <person name="Henrissat B."/>
            <person name="Grigoriev I.V."/>
            <person name="Hibbett D.S."/>
            <person name="Martin F."/>
            <person name="Nordberg H.P."/>
            <person name="Cantor M.N."/>
            <person name="Hua S.X."/>
        </authorList>
    </citation>
    <scope>NUCLEOTIDE SEQUENCE [LARGE SCALE GENOMIC DNA]</scope>
    <source>
        <strain evidence="1 2">F 1598</strain>
    </source>
</reference>
<dbReference type="InParanoid" id="A0A0C3FG29"/>
<dbReference type="AlphaFoldDB" id="A0A0C3FG29"/>
<sequence>MATVNLRIVNAMNGMTLCDDNVDDVKYGKVESKGGDPHECDGTNNNENPFPGPTCTNALHKGTNGNWVGVYYPNMEDFLIKEILDVRAGDNTYWSIWLNYKYVTVGGCQAQIKNHDSVLHQEKS</sequence>
<dbReference type="HOGENOM" id="CLU_2004777_0_0_1"/>
<reference evidence="2" key="2">
    <citation type="submission" date="2015-01" db="EMBL/GenBank/DDBJ databases">
        <title>Evolutionary Origins and Diversification of the Mycorrhizal Mutualists.</title>
        <authorList>
            <consortium name="DOE Joint Genome Institute"/>
            <consortium name="Mycorrhizal Genomics Consortium"/>
            <person name="Kohler A."/>
            <person name="Kuo A."/>
            <person name="Nagy L.G."/>
            <person name="Floudas D."/>
            <person name="Copeland A."/>
            <person name="Barry K.W."/>
            <person name="Cichocki N."/>
            <person name="Veneault-Fourrey C."/>
            <person name="LaButti K."/>
            <person name="Lindquist E.A."/>
            <person name="Lipzen A."/>
            <person name="Lundell T."/>
            <person name="Morin E."/>
            <person name="Murat C."/>
            <person name="Riley R."/>
            <person name="Ohm R."/>
            <person name="Sun H."/>
            <person name="Tunlid A."/>
            <person name="Henrissat B."/>
            <person name="Grigoriev I.V."/>
            <person name="Hibbett D.S."/>
            <person name="Martin F."/>
        </authorList>
    </citation>
    <scope>NUCLEOTIDE SEQUENCE [LARGE SCALE GENOMIC DNA]</scope>
    <source>
        <strain evidence="2">F 1598</strain>
    </source>
</reference>
<dbReference type="OrthoDB" id="10007757at2759"/>
<keyword evidence="2" id="KW-1185">Reference proteome</keyword>
<dbReference type="Proteomes" id="UP000054166">
    <property type="component" value="Unassembled WGS sequence"/>
</dbReference>
<dbReference type="EMBL" id="KN832991">
    <property type="protein sequence ID" value="KIM83360.1"/>
    <property type="molecule type" value="Genomic_DNA"/>
</dbReference>
<name>A0A0C3FG29_PILCF</name>
<gene>
    <name evidence="1" type="ORF">PILCRDRAFT_7291</name>
</gene>
<evidence type="ECO:0000313" key="2">
    <source>
        <dbReference type="Proteomes" id="UP000054166"/>
    </source>
</evidence>
<organism evidence="1 2">
    <name type="scientific">Piloderma croceum (strain F 1598)</name>
    <dbReference type="NCBI Taxonomy" id="765440"/>
    <lineage>
        <taxon>Eukaryota</taxon>
        <taxon>Fungi</taxon>
        <taxon>Dikarya</taxon>
        <taxon>Basidiomycota</taxon>
        <taxon>Agaricomycotina</taxon>
        <taxon>Agaricomycetes</taxon>
        <taxon>Agaricomycetidae</taxon>
        <taxon>Atheliales</taxon>
        <taxon>Atheliaceae</taxon>
        <taxon>Piloderma</taxon>
    </lineage>
</organism>